<sequence>GLDPRLRDGDNVTLLHWAAINGRLEIVEYLLEKGAELDAIGGDLRSTPLHWAARQGNMAMVVRLVQRGARTDIRDGEGAMALHLGAQLGYMAIVAYLILHGDPVDSKDVHGMTPLMWGAYRCKGVDPTRLLLTLGGDLTLRDDSASNTPLHWAILGENLVAVNLILSKAQDPDSLLRIRNKENQTPLTSLPPPHLRLR</sequence>
<evidence type="ECO:0000313" key="6">
    <source>
        <dbReference type="Proteomes" id="UP000595437"/>
    </source>
</evidence>
<proteinExistence type="predicted"/>
<dbReference type="PANTHER" id="PTHR24161">
    <property type="entry name" value="ANK_REP_REGION DOMAIN-CONTAINING PROTEIN-RELATED"/>
    <property type="match status" value="1"/>
</dbReference>
<feature type="region of interest" description="Disordered" evidence="4">
    <location>
        <begin position="177"/>
        <end position="198"/>
    </location>
</feature>
<keyword evidence="5" id="KW-0808">Transferase</keyword>
<dbReference type="Pfam" id="PF12796">
    <property type="entry name" value="Ank_2"/>
    <property type="match status" value="1"/>
</dbReference>
<dbReference type="AlphaFoldDB" id="A0A7T8KC41"/>
<dbReference type="Gene3D" id="1.25.40.20">
    <property type="entry name" value="Ankyrin repeat-containing domain"/>
    <property type="match status" value="1"/>
</dbReference>
<feature type="repeat" description="ANK" evidence="3">
    <location>
        <begin position="10"/>
        <end position="42"/>
    </location>
</feature>
<evidence type="ECO:0000313" key="5">
    <source>
        <dbReference type="EMBL" id="QQP53153.1"/>
    </source>
</evidence>
<accession>A0A7T8KC41</accession>
<evidence type="ECO:0000256" key="3">
    <source>
        <dbReference type="PROSITE-ProRule" id="PRU00023"/>
    </source>
</evidence>
<evidence type="ECO:0000256" key="2">
    <source>
        <dbReference type="ARBA" id="ARBA00023043"/>
    </source>
</evidence>
<dbReference type="GO" id="GO:0016740">
    <property type="term" value="F:transferase activity"/>
    <property type="evidence" value="ECO:0007669"/>
    <property type="project" value="UniProtKB-KW"/>
</dbReference>
<feature type="repeat" description="ANK" evidence="3">
    <location>
        <begin position="77"/>
        <end position="109"/>
    </location>
</feature>
<feature type="compositionally biased region" description="Pro residues" evidence="4">
    <location>
        <begin position="189"/>
        <end position="198"/>
    </location>
</feature>
<dbReference type="InterPro" id="IPR002110">
    <property type="entry name" value="Ankyrin_rpt"/>
</dbReference>
<dbReference type="PROSITE" id="PS50088">
    <property type="entry name" value="ANK_REPEAT"/>
    <property type="match status" value="3"/>
</dbReference>
<dbReference type="Proteomes" id="UP000595437">
    <property type="component" value="Chromosome 3"/>
</dbReference>
<dbReference type="SUPFAM" id="SSF48403">
    <property type="entry name" value="Ankyrin repeat"/>
    <property type="match status" value="1"/>
</dbReference>
<dbReference type="PANTHER" id="PTHR24161:SF85">
    <property type="entry name" value="PALMITOYLTRANSFERASE HIP14"/>
    <property type="match status" value="1"/>
</dbReference>
<feature type="non-terminal residue" evidence="5">
    <location>
        <position position="1"/>
    </location>
</feature>
<feature type="non-terminal residue" evidence="5">
    <location>
        <position position="198"/>
    </location>
</feature>
<name>A0A7T8KC41_CALRO</name>
<dbReference type="OrthoDB" id="6379011at2759"/>
<keyword evidence="6" id="KW-1185">Reference proteome</keyword>
<dbReference type="PROSITE" id="PS50297">
    <property type="entry name" value="ANK_REP_REGION"/>
    <property type="match status" value="2"/>
</dbReference>
<organism evidence="5 6">
    <name type="scientific">Caligus rogercresseyi</name>
    <name type="common">Sea louse</name>
    <dbReference type="NCBI Taxonomy" id="217165"/>
    <lineage>
        <taxon>Eukaryota</taxon>
        <taxon>Metazoa</taxon>
        <taxon>Ecdysozoa</taxon>
        <taxon>Arthropoda</taxon>
        <taxon>Crustacea</taxon>
        <taxon>Multicrustacea</taxon>
        <taxon>Hexanauplia</taxon>
        <taxon>Copepoda</taxon>
        <taxon>Siphonostomatoida</taxon>
        <taxon>Caligidae</taxon>
        <taxon>Caligus</taxon>
    </lineage>
</organism>
<evidence type="ECO:0000256" key="4">
    <source>
        <dbReference type="SAM" id="MobiDB-lite"/>
    </source>
</evidence>
<reference evidence="6" key="1">
    <citation type="submission" date="2021-01" db="EMBL/GenBank/DDBJ databases">
        <title>Caligus Genome Assembly.</title>
        <authorList>
            <person name="Gallardo-Escarate C."/>
        </authorList>
    </citation>
    <scope>NUCLEOTIDE SEQUENCE [LARGE SCALE GENOMIC DNA]</scope>
</reference>
<protein>
    <submittedName>
        <fullName evidence="5">Palmitoyltransferase</fullName>
    </submittedName>
</protein>
<dbReference type="SMART" id="SM00248">
    <property type="entry name" value="ANK"/>
    <property type="match status" value="5"/>
</dbReference>
<feature type="repeat" description="ANK" evidence="3">
    <location>
        <begin position="44"/>
        <end position="76"/>
    </location>
</feature>
<dbReference type="InterPro" id="IPR036770">
    <property type="entry name" value="Ankyrin_rpt-contain_sf"/>
</dbReference>
<evidence type="ECO:0000256" key="1">
    <source>
        <dbReference type="ARBA" id="ARBA00022737"/>
    </source>
</evidence>
<dbReference type="Pfam" id="PF00023">
    <property type="entry name" value="Ank"/>
    <property type="match status" value="1"/>
</dbReference>
<keyword evidence="2 3" id="KW-0040">ANK repeat</keyword>
<keyword evidence="1" id="KW-0677">Repeat</keyword>
<gene>
    <name evidence="5" type="ORF">FKW44_005520</name>
</gene>
<dbReference type="EMBL" id="CP045892">
    <property type="protein sequence ID" value="QQP53153.1"/>
    <property type="molecule type" value="Genomic_DNA"/>
</dbReference>